<sequence>MGGLSLRLLLKFFITSMNSFTDDIDIPSTKVRPVKKVALVVTAEDELFRLTTKDGKLIVERGVTRTETSDFSPILQFEQNPVQILDALLPLYLNSQVLKALQESLASELAARMSAMSNATDKCISIEENLSIIYNRQRQAKITGEILEIVAGVNALP</sequence>
<keyword evidence="6" id="KW-0406">Ion transport</keyword>
<dbReference type="Proteomes" id="UP001141253">
    <property type="component" value="Chromosome 11"/>
</dbReference>
<evidence type="ECO:0000256" key="12">
    <source>
        <dbReference type="SAM" id="SignalP"/>
    </source>
</evidence>
<keyword evidence="4" id="KW-0813">Transport</keyword>
<comment type="similarity">
    <text evidence="3">Belongs to the ATPase gamma chain family.</text>
</comment>
<evidence type="ECO:0000256" key="4">
    <source>
        <dbReference type="ARBA" id="ARBA00022448"/>
    </source>
</evidence>
<evidence type="ECO:0000256" key="3">
    <source>
        <dbReference type="ARBA" id="ARBA00007681"/>
    </source>
</evidence>
<dbReference type="InterPro" id="IPR035968">
    <property type="entry name" value="ATP_synth_F1_ATPase_gsu"/>
</dbReference>
<keyword evidence="7" id="KW-0472">Membrane</keyword>
<keyword evidence="5" id="KW-0375">Hydrogen ion transport</keyword>
<comment type="caution">
    <text evidence="13">The sequence shown here is derived from an EMBL/GenBank/DDBJ whole genome shotgun (WGS) entry which is preliminary data.</text>
</comment>
<dbReference type="InterPro" id="IPR000131">
    <property type="entry name" value="ATP_synth_F1_gsu"/>
</dbReference>
<dbReference type="EMBL" id="JAPFFI010000021">
    <property type="protein sequence ID" value="KAJ6333836.1"/>
    <property type="molecule type" value="Genomic_DNA"/>
</dbReference>
<evidence type="ECO:0000313" key="14">
    <source>
        <dbReference type="Proteomes" id="UP001141253"/>
    </source>
</evidence>
<evidence type="ECO:0000313" key="13">
    <source>
        <dbReference type="EMBL" id="KAJ6333836.1"/>
    </source>
</evidence>
<reference evidence="13" key="1">
    <citation type="submission" date="2022-10" db="EMBL/GenBank/DDBJ databases">
        <authorList>
            <person name="Hyden B.L."/>
            <person name="Feng K."/>
            <person name="Yates T."/>
            <person name="Jawdy S."/>
            <person name="Smart L.B."/>
            <person name="Muchero W."/>
        </authorList>
    </citation>
    <scope>NUCLEOTIDE SEQUENCE</scope>
    <source>
        <tissue evidence="13">Shoot tip</tissue>
    </source>
</reference>
<dbReference type="SUPFAM" id="SSF52943">
    <property type="entry name" value="ATP synthase (F1-ATPase), gamma subunit"/>
    <property type="match status" value="1"/>
</dbReference>
<dbReference type="Gene3D" id="3.40.1380.10">
    <property type="match status" value="1"/>
</dbReference>
<keyword evidence="8" id="KW-0139">CF(1)</keyword>
<dbReference type="PANTHER" id="PTHR11693">
    <property type="entry name" value="ATP SYNTHASE GAMMA CHAIN"/>
    <property type="match status" value="1"/>
</dbReference>
<name>A0ABQ9AEZ9_9ROSI</name>
<dbReference type="PRINTS" id="PR00126">
    <property type="entry name" value="ATPASEGAMMA"/>
</dbReference>
<protein>
    <recommendedName>
        <fullName evidence="10">F-ATPase gamma subunit</fullName>
    </recommendedName>
</protein>
<comment type="function">
    <text evidence="1">Produces ATP from ADP in the presence of a proton gradient across the membrane. The gamma chain is believed to be important in regulating ATPase activity and the flow of protons through the CF(0) complex.</text>
</comment>
<evidence type="ECO:0000256" key="2">
    <source>
        <dbReference type="ARBA" id="ARBA00004170"/>
    </source>
</evidence>
<evidence type="ECO:0000256" key="6">
    <source>
        <dbReference type="ARBA" id="ARBA00023065"/>
    </source>
</evidence>
<evidence type="ECO:0000256" key="5">
    <source>
        <dbReference type="ARBA" id="ARBA00022781"/>
    </source>
</evidence>
<gene>
    <name evidence="13" type="ORF">OIU77_009676</name>
</gene>
<evidence type="ECO:0000256" key="8">
    <source>
        <dbReference type="ARBA" id="ARBA00023196"/>
    </source>
</evidence>
<proteinExistence type="inferred from homology"/>
<organism evidence="13 14">
    <name type="scientific">Salix suchowensis</name>
    <dbReference type="NCBI Taxonomy" id="1278906"/>
    <lineage>
        <taxon>Eukaryota</taxon>
        <taxon>Viridiplantae</taxon>
        <taxon>Streptophyta</taxon>
        <taxon>Embryophyta</taxon>
        <taxon>Tracheophyta</taxon>
        <taxon>Spermatophyta</taxon>
        <taxon>Magnoliopsida</taxon>
        <taxon>eudicotyledons</taxon>
        <taxon>Gunneridae</taxon>
        <taxon>Pentapetalae</taxon>
        <taxon>rosids</taxon>
        <taxon>fabids</taxon>
        <taxon>Malpighiales</taxon>
        <taxon>Salicaceae</taxon>
        <taxon>Saliceae</taxon>
        <taxon>Salix</taxon>
    </lineage>
</organism>
<keyword evidence="12" id="KW-0732">Signal</keyword>
<evidence type="ECO:0000256" key="7">
    <source>
        <dbReference type="ARBA" id="ARBA00023136"/>
    </source>
</evidence>
<keyword evidence="9" id="KW-0066">ATP synthesis</keyword>
<dbReference type="Pfam" id="PF00231">
    <property type="entry name" value="ATP-synt"/>
    <property type="match status" value="1"/>
</dbReference>
<evidence type="ECO:0000256" key="10">
    <source>
        <dbReference type="ARBA" id="ARBA00031066"/>
    </source>
</evidence>
<evidence type="ECO:0000256" key="1">
    <source>
        <dbReference type="ARBA" id="ARBA00003456"/>
    </source>
</evidence>
<evidence type="ECO:0000256" key="9">
    <source>
        <dbReference type="ARBA" id="ARBA00023310"/>
    </source>
</evidence>
<feature type="signal peptide" evidence="12">
    <location>
        <begin position="1"/>
        <end position="19"/>
    </location>
</feature>
<comment type="subunit">
    <text evidence="11">F-type ATPases have 2 components, CF(1) - the catalytic core - and CF(0) - the membrane proton channel. CF(1) has five subunits: alpha(3), beta(3), gamma(1), delta(1), epsilon(1). CF(0) has four main subunits: a, b, b' and c.</text>
</comment>
<evidence type="ECO:0000256" key="11">
    <source>
        <dbReference type="ARBA" id="ARBA00038805"/>
    </source>
</evidence>
<dbReference type="Gene3D" id="1.10.287.80">
    <property type="entry name" value="ATP synthase, gamma subunit, helix hairpin domain"/>
    <property type="match status" value="1"/>
</dbReference>
<accession>A0ABQ9AEZ9</accession>
<dbReference type="PANTHER" id="PTHR11693:SF41">
    <property type="entry name" value="ATP SYNTHASE GAMMA CHAIN, CHLOROPLASTIC"/>
    <property type="match status" value="1"/>
</dbReference>
<reference evidence="13" key="2">
    <citation type="journal article" date="2023" name="Int. J. Mol. Sci.">
        <title>De Novo Assembly and Annotation of 11 Diverse Shrub Willow (Salix) Genomes Reveals Novel Gene Organization in Sex-Linked Regions.</title>
        <authorList>
            <person name="Hyden B."/>
            <person name="Feng K."/>
            <person name="Yates T.B."/>
            <person name="Jawdy S."/>
            <person name="Cereghino C."/>
            <person name="Smart L.B."/>
            <person name="Muchero W."/>
        </authorList>
    </citation>
    <scope>NUCLEOTIDE SEQUENCE</scope>
    <source>
        <tissue evidence="13">Shoot tip</tissue>
    </source>
</reference>
<keyword evidence="14" id="KW-1185">Reference proteome</keyword>
<comment type="subcellular location">
    <subcellularLocation>
        <location evidence="2">Membrane</location>
        <topology evidence="2">Peripheral membrane protein</topology>
    </subcellularLocation>
</comment>
<feature type="chain" id="PRO_5046775028" description="F-ATPase gamma subunit" evidence="12">
    <location>
        <begin position="20"/>
        <end position="157"/>
    </location>
</feature>